<dbReference type="SUPFAM" id="SSF49265">
    <property type="entry name" value="Fibronectin type III"/>
    <property type="match status" value="1"/>
</dbReference>
<keyword evidence="11" id="KW-0472">Membrane</keyword>
<comment type="caution">
    <text evidence="14">The sequence shown here is derived from an EMBL/GenBank/DDBJ whole genome shotgun (WGS) entry which is preliminary data.</text>
</comment>
<dbReference type="GO" id="GO:0007399">
    <property type="term" value="P:nervous system development"/>
    <property type="evidence" value="ECO:0007669"/>
    <property type="project" value="UniProtKB-KW"/>
</dbReference>
<evidence type="ECO:0000256" key="2">
    <source>
        <dbReference type="ARBA" id="ARBA00022473"/>
    </source>
</evidence>
<dbReference type="InterPro" id="IPR013783">
    <property type="entry name" value="Ig-like_fold"/>
</dbReference>
<keyword evidence="15" id="KW-1185">Reference proteome</keyword>
<keyword evidence="12" id="KW-0675">Receptor</keyword>
<comment type="subcellular location">
    <subcellularLocation>
        <location evidence="1">Cell membrane</location>
        <topology evidence="1">Single-pass type I membrane protein</topology>
    </subcellularLocation>
</comment>
<accession>A0ABD0NDK3</accession>
<evidence type="ECO:0000256" key="5">
    <source>
        <dbReference type="ARBA" id="ARBA00022692"/>
    </source>
</evidence>
<feature type="domain" description="Fibronectin type-III" evidence="13">
    <location>
        <begin position="1"/>
        <end position="89"/>
    </location>
</feature>
<dbReference type="InterPro" id="IPR050449">
    <property type="entry name" value="Ephrin_rcpt_TKs"/>
</dbReference>
<keyword evidence="5" id="KW-0812">Transmembrane</keyword>
<proteinExistence type="predicted"/>
<dbReference type="AlphaFoldDB" id="A0ABD0NDK3"/>
<dbReference type="InterPro" id="IPR003961">
    <property type="entry name" value="FN3_dom"/>
</dbReference>
<dbReference type="GO" id="GO:0005886">
    <property type="term" value="C:plasma membrane"/>
    <property type="evidence" value="ECO:0007669"/>
    <property type="project" value="UniProtKB-SubCell"/>
</dbReference>
<keyword evidence="7" id="KW-0547">Nucleotide-binding</keyword>
<evidence type="ECO:0000256" key="7">
    <source>
        <dbReference type="ARBA" id="ARBA00022741"/>
    </source>
</evidence>
<dbReference type="CDD" id="cd00063">
    <property type="entry name" value="FN3"/>
    <property type="match status" value="1"/>
</dbReference>
<dbReference type="EMBL" id="JAMKFB020000022">
    <property type="protein sequence ID" value="KAL0159357.1"/>
    <property type="molecule type" value="Genomic_DNA"/>
</dbReference>
<keyword evidence="2" id="KW-0217">Developmental protein</keyword>
<dbReference type="Proteomes" id="UP001529510">
    <property type="component" value="Unassembled WGS sequence"/>
</dbReference>
<evidence type="ECO:0000256" key="1">
    <source>
        <dbReference type="ARBA" id="ARBA00004251"/>
    </source>
</evidence>
<keyword evidence="8" id="KW-0067">ATP-binding</keyword>
<dbReference type="Pfam" id="PF00041">
    <property type="entry name" value="fn3"/>
    <property type="match status" value="1"/>
</dbReference>
<evidence type="ECO:0000256" key="4">
    <source>
        <dbReference type="ARBA" id="ARBA00022553"/>
    </source>
</evidence>
<evidence type="ECO:0000313" key="14">
    <source>
        <dbReference type="EMBL" id="KAL0159357.1"/>
    </source>
</evidence>
<gene>
    <name evidence="14" type="ORF">M9458_043082</name>
</gene>
<keyword evidence="4" id="KW-0597">Phosphoprotein</keyword>
<keyword evidence="6" id="KW-0732">Signal</keyword>
<feature type="non-terminal residue" evidence="14">
    <location>
        <position position="1"/>
    </location>
</feature>
<dbReference type="Gene3D" id="2.60.40.10">
    <property type="entry name" value="Immunoglobulins"/>
    <property type="match status" value="1"/>
</dbReference>
<dbReference type="InterPro" id="IPR036116">
    <property type="entry name" value="FN3_sf"/>
</dbReference>
<dbReference type="PANTHER" id="PTHR46877:SF6">
    <property type="entry name" value="EPHRIN TYPE-B RECEPTOR 3"/>
    <property type="match status" value="1"/>
</dbReference>
<name>A0ABD0NDK3_CIRMR</name>
<dbReference type="GO" id="GO:0005524">
    <property type="term" value="F:ATP binding"/>
    <property type="evidence" value="ECO:0007669"/>
    <property type="project" value="UniProtKB-KW"/>
</dbReference>
<protein>
    <recommendedName>
        <fullName evidence="13">Fibronectin type-III domain-containing protein</fullName>
    </recommendedName>
</protein>
<evidence type="ECO:0000313" key="15">
    <source>
        <dbReference type="Proteomes" id="UP001529510"/>
    </source>
</evidence>
<evidence type="ECO:0000256" key="10">
    <source>
        <dbReference type="ARBA" id="ARBA00022989"/>
    </source>
</evidence>
<evidence type="ECO:0000259" key="13">
    <source>
        <dbReference type="PROSITE" id="PS50853"/>
    </source>
</evidence>
<sequence length="89" mass="9973">EPRDQGGRDDLLYNVICKKCLPERGTCTRCDDNVDISPRHLGLTERHVTVRNLQAHTQYSFEIQAVNGVSNKSPYAPQFASVNITTNQA</sequence>
<keyword evidence="9" id="KW-0524">Neurogenesis</keyword>
<keyword evidence="10" id="KW-1133">Transmembrane helix</keyword>
<keyword evidence="3" id="KW-1003">Cell membrane</keyword>
<evidence type="ECO:0000256" key="11">
    <source>
        <dbReference type="ARBA" id="ARBA00023136"/>
    </source>
</evidence>
<evidence type="ECO:0000256" key="8">
    <source>
        <dbReference type="ARBA" id="ARBA00022840"/>
    </source>
</evidence>
<dbReference type="PANTHER" id="PTHR46877">
    <property type="entry name" value="EPH RECEPTOR A5"/>
    <property type="match status" value="1"/>
</dbReference>
<evidence type="ECO:0000256" key="12">
    <source>
        <dbReference type="ARBA" id="ARBA00023170"/>
    </source>
</evidence>
<dbReference type="FunFam" id="2.60.40.10:FF:000059">
    <property type="entry name" value="Ephrin type-A receptor 6"/>
    <property type="match status" value="1"/>
</dbReference>
<feature type="non-terminal residue" evidence="14">
    <location>
        <position position="89"/>
    </location>
</feature>
<dbReference type="PROSITE" id="PS50853">
    <property type="entry name" value="FN3"/>
    <property type="match status" value="1"/>
</dbReference>
<evidence type="ECO:0000256" key="6">
    <source>
        <dbReference type="ARBA" id="ARBA00022729"/>
    </source>
</evidence>
<organism evidence="14 15">
    <name type="scientific">Cirrhinus mrigala</name>
    <name type="common">Mrigala</name>
    <dbReference type="NCBI Taxonomy" id="683832"/>
    <lineage>
        <taxon>Eukaryota</taxon>
        <taxon>Metazoa</taxon>
        <taxon>Chordata</taxon>
        <taxon>Craniata</taxon>
        <taxon>Vertebrata</taxon>
        <taxon>Euteleostomi</taxon>
        <taxon>Actinopterygii</taxon>
        <taxon>Neopterygii</taxon>
        <taxon>Teleostei</taxon>
        <taxon>Ostariophysi</taxon>
        <taxon>Cypriniformes</taxon>
        <taxon>Cyprinidae</taxon>
        <taxon>Labeoninae</taxon>
        <taxon>Labeonini</taxon>
        <taxon>Cirrhinus</taxon>
    </lineage>
</organism>
<evidence type="ECO:0000256" key="9">
    <source>
        <dbReference type="ARBA" id="ARBA00022902"/>
    </source>
</evidence>
<evidence type="ECO:0000256" key="3">
    <source>
        <dbReference type="ARBA" id="ARBA00022475"/>
    </source>
</evidence>
<reference evidence="14 15" key="1">
    <citation type="submission" date="2024-05" db="EMBL/GenBank/DDBJ databases">
        <title>Genome sequencing and assembly of Indian major carp, Cirrhinus mrigala (Hamilton, 1822).</title>
        <authorList>
            <person name="Mohindra V."/>
            <person name="Chowdhury L.M."/>
            <person name="Lal K."/>
            <person name="Jena J.K."/>
        </authorList>
    </citation>
    <scope>NUCLEOTIDE SEQUENCE [LARGE SCALE GENOMIC DNA]</scope>
    <source>
        <strain evidence="14">CM1030</strain>
        <tissue evidence="14">Blood</tissue>
    </source>
</reference>